<sequence>MGLIMTGSMHVAAASRLGAKLAAETVGLDASTTAATAVAIRGPVDDYLENAGYGPDATEGVRLQHNIGTNGGSAESGTCPEQNTPALPNPPTPAPHAVRVVVCVALPTVSPNLLKTFGFNTENLNLELATTHPYENQ</sequence>
<accession>A0A517QKH3</accession>
<keyword evidence="3" id="KW-1185">Reference proteome</keyword>
<evidence type="ECO:0000313" key="2">
    <source>
        <dbReference type="EMBL" id="QDT32148.1"/>
    </source>
</evidence>
<evidence type="ECO:0000313" key="3">
    <source>
        <dbReference type="Proteomes" id="UP000315724"/>
    </source>
</evidence>
<dbReference type="AlphaFoldDB" id="A0A517QKH3"/>
<evidence type="ECO:0000256" key="1">
    <source>
        <dbReference type="SAM" id="MobiDB-lite"/>
    </source>
</evidence>
<reference evidence="2 3" key="1">
    <citation type="submission" date="2019-02" db="EMBL/GenBank/DDBJ databases">
        <title>Deep-cultivation of Planctomycetes and their phenomic and genomic characterization uncovers novel biology.</title>
        <authorList>
            <person name="Wiegand S."/>
            <person name="Jogler M."/>
            <person name="Boedeker C."/>
            <person name="Pinto D."/>
            <person name="Vollmers J."/>
            <person name="Rivas-Marin E."/>
            <person name="Kohn T."/>
            <person name="Peeters S.H."/>
            <person name="Heuer A."/>
            <person name="Rast P."/>
            <person name="Oberbeckmann S."/>
            <person name="Bunk B."/>
            <person name="Jeske O."/>
            <person name="Meyerdierks A."/>
            <person name="Storesund J.E."/>
            <person name="Kallscheuer N."/>
            <person name="Luecker S."/>
            <person name="Lage O.M."/>
            <person name="Pohl T."/>
            <person name="Merkel B.J."/>
            <person name="Hornburger P."/>
            <person name="Mueller R.-W."/>
            <person name="Bruemmer F."/>
            <person name="Labrenz M."/>
            <person name="Spormann A.M."/>
            <person name="Op den Camp H."/>
            <person name="Overmann J."/>
            <person name="Amann R."/>
            <person name="Jetten M.S.M."/>
            <person name="Mascher T."/>
            <person name="Medema M.H."/>
            <person name="Devos D.P."/>
            <person name="Kaster A.-K."/>
            <person name="Ovreas L."/>
            <person name="Rohde M."/>
            <person name="Galperin M.Y."/>
            <person name="Jogler C."/>
        </authorList>
    </citation>
    <scope>NUCLEOTIDE SEQUENCE [LARGE SCALE GENOMIC DNA]</scope>
    <source>
        <strain evidence="2 3">Mal48</strain>
    </source>
</reference>
<dbReference type="EMBL" id="CP036267">
    <property type="protein sequence ID" value="QDT32148.1"/>
    <property type="molecule type" value="Genomic_DNA"/>
</dbReference>
<name>A0A517QKH3_9PLAN</name>
<gene>
    <name evidence="2" type="ORF">Mal48_13900</name>
</gene>
<organism evidence="2 3">
    <name type="scientific">Thalassoglobus polymorphus</name>
    <dbReference type="NCBI Taxonomy" id="2527994"/>
    <lineage>
        <taxon>Bacteria</taxon>
        <taxon>Pseudomonadati</taxon>
        <taxon>Planctomycetota</taxon>
        <taxon>Planctomycetia</taxon>
        <taxon>Planctomycetales</taxon>
        <taxon>Planctomycetaceae</taxon>
        <taxon>Thalassoglobus</taxon>
    </lineage>
</organism>
<dbReference type="Proteomes" id="UP000315724">
    <property type="component" value="Chromosome"/>
</dbReference>
<protein>
    <submittedName>
        <fullName evidence="2">Uncharacterized protein</fullName>
    </submittedName>
</protein>
<dbReference type="KEGG" id="tpol:Mal48_13900"/>
<feature type="region of interest" description="Disordered" evidence="1">
    <location>
        <begin position="69"/>
        <end position="91"/>
    </location>
</feature>
<feature type="compositionally biased region" description="Polar residues" evidence="1">
    <location>
        <begin position="69"/>
        <end position="82"/>
    </location>
</feature>
<proteinExistence type="predicted"/>